<protein>
    <recommendedName>
        <fullName evidence="2">NADH:flavin oxidoreductase/NADH oxidase N-terminal domain-containing protein</fullName>
    </recommendedName>
</protein>
<dbReference type="PANTHER" id="PTHR22893:SF91">
    <property type="entry name" value="NADPH DEHYDROGENASE 2-RELATED"/>
    <property type="match status" value="1"/>
</dbReference>
<dbReference type="EMBL" id="NHYD01001476">
    <property type="protein sequence ID" value="PPQ91098.1"/>
    <property type="molecule type" value="Genomic_DNA"/>
</dbReference>
<dbReference type="OrthoDB" id="276546at2759"/>
<organism evidence="3 4">
    <name type="scientific">Psilocybe cyanescens</name>
    <dbReference type="NCBI Taxonomy" id="93625"/>
    <lineage>
        <taxon>Eukaryota</taxon>
        <taxon>Fungi</taxon>
        <taxon>Dikarya</taxon>
        <taxon>Basidiomycota</taxon>
        <taxon>Agaricomycotina</taxon>
        <taxon>Agaricomycetes</taxon>
        <taxon>Agaricomycetidae</taxon>
        <taxon>Agaricales</taxon>
        <taxon>Agaricineae</taxon>
        <taxon>Strophariaceae</taxon>
        <taxon>Psilocybe</taxon>
    </lineage>
</organism>
<dbReference type="InterPro" id="IPR045247">
    <property type="entry name" value="Oye-like"/>
</dbReference>
<keyword evidence="4" id="KW-1185">Reference proteome</keyword>
<dbReference type="GO" id="GO:0010181">
    <property type="term" value="F:FMN binding"/>
    <property type="evidence" value="ECO:0007669"/>
    <property type="project" value="InterPro"/>
</dbReference>
<dbReference type="SUPFAM" id="SSF51395">
    <property type="entry name" value="FMN-linked oxidoreductases"/>
    <property type="match status" value="1"/>
</dbReference>
<dbReference type="GO" id="GO:0003959">
    <property type="term" value="F:NADPH dehydrogenase activity"/>
    <property type="evidence" value="ECO:0007669"/>
    <property type="project" value="TreeGrafter"/>
</dbReference>
<dbReference type="AlphaFoldDB" id="A0A409XK30"/>
<reference evidence="3 4" key="1">
    <citation type="journal article" date="2018" name="Evol. Lett.">
        <title>Horizontal gene cluster transfer increased hallucinogenic mushroom diversity.</title>
        <authorList>
            <person name="Reynolds H.T."/>
            <person name="Vijayakumar V."/>
            <person name="Gluck-Thaler E."/>
            <person name="Korotkin H.B."/>
            <person name="Matheny P.B."/>
            <person name="Slot J.C."/>
        </authorList>
    </citation>
    <scope>NUCLEOTIDE SEQUENCE [LARGE SCALE GENOMIC DNA]</scope>
    <source>
        <strain evidence="3 4">2631</strain>
    </source>
</reference>
<gene>
    <name evidence="3" type="ORF">CVT25_013136</name>
</gene>
<dbReference type="Proteomes" id="UP000283269">
    <property type="component" value="Unassembled WGS sequence"/>
</dbReference>
<dbReference type="InterPro" id="IPR001155">
    <property type="entry name" value="OxRdtase_FMN_N"/>
</dbReference>
<dbReference type="InParanoid" id="A0A409XK30"/>
<dbReference type="STRING" id="93625.A0A409XK30"/>
<name>A0A409XK30_PSICY</name>
<proteinExistence type="predicted"/>
<sequence>MSTSALFTPIQIGTSRLEHRIVLAPLTRFRSTQKEHVPVLPIMPTYYAQRASCSGTLLITEATYISAQAGGDDNVPGIWSPEQIAAWKEVTDAVHAQKSFIYLQLWSLGRAATPSTLIEDGLDFVAPSAIPMKPSSKEIPRALTIPEIQTYLQQYATAAHNAVHLAGFDGVEVHSANGYLLDQFLQDVSNQRQDEYGGSVEGRSRFTLEAVDAVVREVGAERVGIRLSPWSAFQGMKMADPIPQFTHLVSSLIAAHPTLAYLHAIEPPHSAPPHESNDFLRKLWKSPPSSSSSTSSSTRVFISCDGYTRDTAIARADSDGDVIAFGKSFLANPDLPYRLKNNIPLNAWDKKTFYRRAHLPGTEIGYIDYPFAAAPVSSSESATHSSLPLANGGAEPVEKQESEEREKSNL</sequence>
<dbReference type="InterPro" id="IPR013785">
    <property type="entry name" value="Aldolase_TIM"/>
</dbReference>
<evidence type="ECO:0000313" key="4">
    <source>
        <dbReference type="Proteomes" id="UP000283269"/>
    </source>
</evidence>
<evidence type="ECO:0000259" key="2">
    <source>
        <dbReference type="Pfam" id="PF00724"/>
    </source>
</evidence>
<accession>A0A409XK30</accession>
<dbReference type="PANTHER" id="PTHR22893">
    <property type="entry name" value="NADH OXIDOREDUCTASE-RELATED"/>
    <property type="match status" value="1"/>
</dbReference>
<evidence type="ECO:0000256" key="1">
    <source>
        <dbReference type="SAM" id="MobiDB-lite"/>
    </source>
</evidence>
<comment type="caution">
    <text evidence="3">The sequence shown here is derived from an EMBL/GenBank/DDBJ whole genome shotgun (WGS) entry which is preliminary data.</text>
</comment>
<feature type="region of interest" description="Disordered" evidence="1">
    <location>
        <begin position="382"/>
        <end position="410"/>
    </location>
</feature>
<evidence type="ECO:0000313" key="3">
    <source>
        <dbReference type="EMBL" id="PPQ91098.1"/>
    </source>
</evidence>
<feature type="compositionally biased region" description="Basic and acidic residues" evidence="1">
    <location>
        <begin position="396"/>
        <end position="410"/>
    </location>
</feature>
<feature type="domain" description="NADH:flavin oxidoreductase/NADH oxidase N-terminal" evidence="2">
    <location>
        <begin position="6"/>
        <end position="346"/>
    </location>
</feature>
<dbReference type="FunCoup" id="A0A409XK30">
    <property type="interactions" value="224"/>
</dbReference>
<dbReference type="Pfam" id="PF00724">
    <property type="entry name" value="Oxidored_FMN"/>
    <property type="match status" value="1"/>
</dbReference>
<dbReference type="CDD" id="cd02933">
    <property type="entry name" value="OYE_like_FMN"/>
    <property type="match status" value="1"/>
</dbReference>
<dbReference type="Gene3D" id="3.20.20.70">
    <property type="entry name" value="Aldolase class I"/>
    <property type="match status" value="1"/>
</dbReference>